<evidence type="ECO:0000313" key="2">
    <source>
        <dbReference type="Proteomes" id="UP000594430"/>
    </source>
</evidence>
<dbReference type="Proteomes" id="UP000594430">
    <property type="component" value="Chromosome"/>
</dbReference>
<dbReference type="AlphaFoldDB" id="A0A7S9LBH0"/>
<gene>
    <name evidence="1" type="ORF">IZU98_08890</name>
</gene>
<accession>A0A7S9LBH0</accession>
<dbReference type="RefSeq" id="WP_059183131.1">
    <property type="nucleotide sequence ID" value="NZ_BQHM01000002.1"/>
</dbReference>
<evidence type="ECO:0000313" key="1">
    <source>
        <dbReference type="EMBL" id="QPH50787.1"/>
    </source>
</evidence>
<sequence length="412" mass="47469">MTDYIYHPELSFLARCWWQLTDELIQPDRWWDYQDKLAPMWLHVGGAGIHNDHWYNYWRAEPEGKGPLQLAPEDYTKDGHRYGELFWFGAYVAASGEDGAKLCYEIRPYDSGWRPLNRILYNNPSTVSGYVAVKRENEPSAGQPRLSNPTHLWSVQAMNYAGIKRGARMCNLILENAQGHRVRRYKEADASLINTVRGEPGRIALEILDYGHQAREWAWGTALEKARARYRFQPQYSFIGRAWWRPDGESTAGGLVTARFDEGSEWSPRAGLVVETNDFFGNRWNIAEFRMACDHFWFAAYSDGNSHVYELWPLDSHGRRLDFTLREQRGWTTSLAKRWTSQRALPDFLWKLEGLDPKTLDEGTSVLNVQLQHLSGGPATLLWPQHGRRLITGQQGQHGSLTIHVLETAARC</sequence>
<organism evidence="1 2">
    <name type="scientific">Pseudomonas fulva</name>
    <dbReference type="NCBI Taxonomy" id="47880"/>
    <lineage>
        <taxon>Bacteria</taxon>
        <taxon>Pseudomonadati</taxon>
        <taxon>Pseudomonadota</taxon>
        <taxon>Gammaproteobacteria</taxon>
        <taxon>Pseudomonadales</taxon>
        <taxon>Pseudomonadaceae</taxon>
        <taxon>Pseudomonas</taxon>
    </lineage>
</organism>
<dbReference type="EMBL" id="CP064946">
    <property type="protein sequence ID" value="QPH50787.1"/>
    <property type="molecule type" value="Genomic_DNA"/>
</dbReference>
<proteinExistence type="predicted"/>
<protein>
    <submittedName>
        <fullName evidence="1">Uncharacterized protein</fullName>
    </submittedName>
</protein>
<name>A0A7S9LBH0_9PSED</name>
<reference evidence="1 2" key="1">
    <citation type="submission" date="2020-11" db="EMBL/GenBank/DDBJ databases">
        <title>Pseudomonas fulva producing VIM-24.</title>
        <authorList>
            <person name="Liu S."/>
        </authorList>
    </citation>
    <scope>NUCLEOTIDE SEQUENCE [LARGE SCALE GENOMIC DNA]</scope>
    <source>
        <strain evidence="1 2">ZDHY414</strain>
    </source>
</reference>